<reference evidence="3 4" key="1">
    <citation type="submission" date="2020-08" db="EMBL/GenBank/DDBJ databases">
        <title>Whole-Genome Sequence of French Clinical Streptomyces mexicanus Strain Q0842.</title>
        <authorList>
            <person name="Boxberger M."/>
            <person name="La Scola B."/>
        </authorList>
    </citation>
    <scope>NUCLEOTIDE SEQUENCE [LARGE SCALE GENOMIC DNA]</scope>
    <source>
        <strain evidence="3 4">Marseille-Q0842</strain>
    </source>
</reference>
<dbReference type="AlphaFoldDB" id="A0A7X1HV43"/>
<accession>A0A7X1HV43</accession>
<feature type="region of interest" description="Disordered" evidence="1">
    <location>
        <begin position="258"/>
        <end position="288"/>
    </location>
</feature>
<protein>
    <submittedName>
        <fullName evidence="3">Uncharacterized protein</fullName>
    </submittedName>
</protein>
<proteinExistence type="predicted"/>
<dbReference type="OrthoDB" id="4329617at2"/>
<feature type="chain" id="PRO_5031349978" evidence="2">
    <location>
        <begin position="30"/>
        <end position="288"/>
    </location>
</feature>
<gene>
    <name evidence="3" type="ORF">H1R13_01340</name>
</gene>
<feature type="signal peptide" evidence="2">
    <location>
        <begin position="1"/>
        <end position="29"/>
    </location>
</feature>
<dbReference type="EMBL" id="JACMHY010000001">
    <property type="protein sequence ID" value="MBC2863684.1"/>
    <property type="molecule type" value="Genomic_DNA"/>
</dbReference>
<name>A0A7X1HV43_9ACTN</name>
<dbReference type="Proteomes" id="UP000517694">
    <property type="component" value="Unassembled WGS sequence"/>
</dbReference>
<evidence type="ECO:0000313" key="3">
    <source>
        <dbReference type="EMBL" id="MBC2863684.1"/>
    </source>
</evidence>
<feature type="compositionally biased region" description="Low complexity" evidence="1">
    <location>
        <begin position="269"/>
        <end position="288"/>
    </location>
</feature>
<feature type="region of interest" description="Disordered" evidence="1">
    <location>
        <begin position="188"/>
        <end position="216"/>
    </location>
</feature>
<comment type="caution">
    <text evidence="3">The sequence shown here is derived from an EMBL/GenBank/DDBJ whole genome shotgun (WGS) entry which is preliminary data.</text>
</comment>
<evidence type="ECO:0000313" key="4">
    <source>
        <dbReference type="Proteomes" id="UP000517694"/>
    </source>
</evidence>
<sequence>MRGLPARRIASTALCAAVLAGIGAPAALAADPAREHHRATASRSPLPAADALLDRVEGLGDLGGRLAPVHDLLAAVLTADRGTLTVLDANKLGDAAKNALAQLTMPPAAAPTGVHLLAPPQAPATPLARQRAADPVSDTLAAVQKALDDLLKAIGSGKVTQVLPAVTGLVDDLGKLVTGVLQGLAQPASPAAAPAPQSVSTATPSTTAPSTAAPATATPVTTLPAVTVPGVTEAGVSVPAVTLPEITVPKVTVPKVSAAEASGPQTGIPAATLPAATATTPETAPQAS</sequence>
<keyword evidence="2" id="KW-0732">Signal</keyword>
<organism evidence="3 4">
    <name type="scientific">Streptomyces mexicanus</name>
    <dbReference type="NCBI Taxonomy" id="178566"/>
    <lineage>
        <taxon>Bacteria</taxon>
        <taxon>Bacillati</taxon>
        <taxon>Actinomycetota</taxon>
        <taxon>Actinomycetes</taxon>
        <taxon>Kitasatosporales</taxon>
        <taxon>Streptomycetaceae</taxon>
        <taxon>Streptomyces</taxon>
    </lineage>
</organism>
<evidence type="ECO:0000256" key="2">
    <source>
        <dbReference type="SAM" id="SignalP"/>
    </source>
</evidence>
<evidence type="ECO:0000256" key="1">
    <source>
        <dbReference type="SAM" id="MobiDB-lite"/>
    </source>
</evidence>
<dbReference type="RefSeq" id="WP_159665917.1">
    <property type="nucleotide sequence ID" value="NZ_JACMHY010000001.1"/>
</dbReference>
<keyword evidence="4" id="KW-1185">Reference proteome</keyword>